<evidence type="ECO:0000259" key="3">
    <source>
        <dbReference type="PROSITE" id="PS50113"/>
    </source>
</evidence>
<dbReference type="InterPro" id="IPR052163">
    <property type="entry name" value="DGC-Regulatory_Protein"/>
</dbReference>
<dbReference type="CDD" id="cd00130">
    <property type="entry name" value="PAS"/>
    <property type="match status" value="3"/>
</dbReference>
<evidence type="ECO:0000259" key="4">
    <source>
        <dbReference type="PROSITE" id="PS50839"/>
    </source>
</evidence>
<dbReference type="PANTHER" id="PTHR46663">
    <property type="entry name" value="DIGUANYLATE CYCLASE DGCT-RELATED"/>
    <property type="match status" value="1"/>
</dbReference>
<dbReference type="InterPro" id="IPR001610">
    <property type="entry name" value="PAC"/>
</dbReference>
<keyword evidence="1" id="KW-0418">Kinase</keyword>
<dbReference type="SMART" id="SM00267">
    <property type="entry name" value="GGDEF"/>
    <property type="match status" value="1"/>
</dbReference>
<dbReference type="PANTHER" id="PTHR46663:SF4">
    <property type="entry name" value="DIGUANYLATE CYCLASE DGCT-RELATED"/>
    <property type="match status" value="1"/>
</dbReference>
<dbReference type="Pfam" id="PF08447">
    <property type="entry name" value="PAS_3"/>
    <property type="match status" value="2"/>
</dbReference>
<dbReference type="NCBIfam" id="TIGR00229">
    <property type="entry name" value="sensory_box"/>
    <property type="match status" value="2"/>
</dbReference>
<dbReference type="PROSITE" id="PS50112">
    <property type="entry name" value="PAS"/>
    <property type="match status" value="2"/>
</dbReference>
<dbReference type="InterPro" id="IPR006189">
    <property type="entry name" value="CHASE_dom"/>
</dbReference>
<evidence type="ECO:0000313" key="7">
    <source>
        <dbReference type="Proteomes" id="UP000813068"/>
    </source>
</evidence>
<comment type="caution">
    <text evidence="6">The sequence shown here is derived from an EMBL/GenBank/DDBJ whole genome shotgun (WGS) entry which is preliminary data.</text>
</comment>
<reference evidence="6 7" key="1">
    <citation type="submission" date="2021-06" db="EMBL/GenBank/DDBJ databases">
        <title>Differences between aerobic and microaerobic xylene degrading microbial communities.</title>
        <authorList>
            <person name="Banerjee S."/>
            <person name="Tancsics A."/>
        </authorList>
    </citation>
    <scope>NUCLEOTIDE SEQUENCE [LARGE SCALE GENOMIC DNA]</scope>
    <source>
        <strain evidence="6 7">MAP12</strain>
    </source>
</reference>
<dbReference type="SMART" id="SM00086">
    <property type="entry name" value="PAC"/>
    <property type="match status" value="3"/>
</dbReference>
<evidence type="ECO:0000259" key="2">
    <source>
        <dbReference type="PROSITE" id="PS50112"/>
    </source>
</evidence>
<feature type="domain" description="PAC" evidence="3">
    <location>
        <begin position="590"/>
        <end position="642"/>
    </location>
</feature>
<gene>
    <name evidence="6" type="ORF">KRX52_15235</name>
</gene>
<dbReference type="PROSITE" id="PS50113">
    <property type="entry name" value="PAC"/>
    <property type="match status" value="2"/>
</dbReference>
<dbReference type="PROSITE" id="PS50887">
    <property type="entry name" value="GGDEF"/>
    <property type="match status" value="1"/>
</dbReference>
<dbReference type="Pfam" id="PF03924">
    <property type="entry name" value="CHASE"/>
    <property type="match status" value="1"/>
</dbReference>
<dbReference type="NCBIfam" id="TIGR00254">
    <property type="entry name" value="GGDEF"/>
    <property type="match status" value="1"/>
</dbReference>
<feature type="domain" description="GGDEF" evidence="5">
    <location>
        <begin position="805"/>
        <end position="934"/>
    </location>
</feature>
<dbReference type="EMBL" id="JAHRGL010000049">
    <property type="protein sequence ID" value="MBV2134131.1"/>
    <property type="molecule type" value="Genomic_DNA"/>
</dbReference>
<keyword evidence="6" id="KW-0808">Transferase</keyword>
<sequence>MPAPRNAASRATASLCSRRGQWLLCSLLTLAGFALTALLTRQLWHDSQAFHRQHFEQLAEERFSRLDERLRERQRDLDSVRHLFESSGEVSPAEFEQFTRPLLSDNLALSWAPLLQTDMATRREQLQAFSNRAEILVGSRFQLREADPAGNLQPLQARDQYFPLLFSVSRSITDLPLGLDMASPGPRRDALEAALRSQQISASAVLRFTSGAEQDRLGLLFVAPLRAPASTQHTRGGEAPLLGALFSAVSLRQLLEEGLAAEFQSSLALELHDLEDAGSPPLYRVGTPATDSPLHASRDLRSGTWHYRLTLRPTAGFLLQNPSLAAWTVALPGASLSLLLGILLFVLLSQRQRALALVARRTAELQRSREALRISEERWTLALDGAGDGVWDWDLLADRLYFSPAWKALLGHAEDEIGDSPEEWRSRLHPDDAERCQHALLEHLAGRTPRYRCEKRLRCKDGSWLWLLARGKVVERLADGQPKRIIGTHVDISVRKALELELRQSNGRLQGLLEAATQVAIIAVGADGRIRTFNAGAQRLLGYEREDIQQQPLDPLLDCPRLAASAGIDVPAGGALALLEALLGNRRQHRELETFLLRRNREPLPVTLMLSAIIEPDGQRGGYLLLALDIGERLRARQALEERSQLLEKLGAQVPGSIYQYRLFSDGRSCFPYASAGIREVYEVEPEQVRSDATAVLERIHPQDRERIISSIQQSAHELTRWQEDYRVLLPQRGLRWLRGDSMPERLADGSVLWHGFIADISSLKQVEHELRMLTITDPLTGIYNRRYFLDHLGRELARHARTRRGVSLIMLDIDHFKRVNDTWGHDVGDQVLQELCRRIGARLRRLDMFCRFGGEEFIIICPETEHSQALYLAEVLRHLVQDTPFARVGQVTASFGVSSVRPGDSGETLLQRADQALYAAKEHGRNRVCGEPEAISA</sequence>
<dbReference type="GO" id="GO:0052621">
    <property type="term" value="F:diguanylate cyclase activity"/>
    <property type="evidence" value="ECO:0007669"/>
    <property type="project" value="UniProtKB-EC"/>
</dbReference>
<accession>A0ABS6MZA9</accession>
<dbReference type="InterPro" id="IPR000014">
    <property type="entry name" value="PAS"/>
</dbReference>
<evidence type="ECO:0000259" key="5">
    <source>
        <dbReference type="PROSITE" id="PS50887"/>
    </source>
</evidence>
<feature type="domain" description="PAS" evidence="2">
    <location>
        <begin position="375"/>
        <end position="447"/>
    </location>
</feature>
<dbReference type="EC" id="2.7.7.65" evidence="6"/>
<dbReference type="Proteomes" id="UP000813068">
    <property type="component" value="Unassembled WGS sequence"/>
</dbReference>
<proteinExistence type="predicted"/>
<dbReference type="Pfam" id="PF00990">
    <property type="entry name" value="GGDEF"/>
    <property type="match status" value="1"/>
</dbReference>
<evidence type="ECO:0000256" key="1">
    <source>
        <dbReference type="ARBA" id="ARBA00022777"/>
    </source>
</evidence>
<evidence type="ECO:0000313" key="6">
    <source>
        <dbReference type="EMBL" id="MBV2134131.1"/>
    </source>
</evidence>
<dbReference type="CDD" id="cd01949">
    <property type="entry name" value="GGDEF"/>
    <property type="match status" value="1"/>
</dbReference>
<feature type="domain" description="PAS" evidence="2">
    <location>
        <begin position="505"/>
        <end position="548"/>
    </location>
</feature>
<dbReference type="SMART" id="SM01079">
    <property type="entry name" value="CHASE"/>
    <property type="match status" value="1"/>
</dbReference>
<feature type="domain" description="PAC" evidence="3">
    <location>
        <begin position="451"/>
        <end position="504"/>
    </location>
</feature>
<name>A0ABS6MZA9_9GAMM</name>
<dbReference type="InterPro" id="IPR013656">
    <property type="entry name" value="PAS_4"/>
</dbReference>
<protein>
    <submittedName>
        <fullName evidence="6">Diguanylate cyclase</fullName>
        <ecNumber evidence="6">2.7.7.65</ecNumber>
    </submittedName>
</protein>
<dbReference type="Pfam" id="PF08448">
    <property type="entry name" value="PAS_4"/>
    <property type="match status" value="1"/>
</dbReference>
<keyword evidence="7" id="KW-1185">Reference proteome</keyword>
<dbReference type="InterPro" id="IPR000700">
    <property type="entry name" value="PAS-assoc_C"/>
</dbReference>
<dbReference type="InterPro" id="IPR000160">
    <property type="entry name" value="GGDEF_dom"/>
</dbReference>
<feature type="domain" description="CHASE" evidence="4">
    <location>
        <begin position="86"/>
        <end position="259"/>
    </location>
</feature>
<dbReference type="RefSeq" id="WP_217682571.1">
    <property type="nucleotide sequence ID" value="NZ_JAHRGL010000049.1"/>
</dbReference>
<keyword evidence="6" id="KW-0548">Nucleotidyltransferase</keyword>
<organism evidence="6 7">
    <name type="scientific">Geopseudomonas aromaticivorans</name>
    <dbReference type="NCBI Taxonomy" id="2849492"/>
    <lineage>
        <taxon>Bacteria</taxon>
        <taxon>Pseudomonadati</taxon>
        <taxon>Pseudomonadota</taxon>
        <taxon>Gammaproteobacteria</taxon>
        <taxon>Pseudomonadales</taxon>
        <taxon>Pseudomonadaceae</taxon>
        <taxon>Geopseudomonas</taxon>
    </lineage>
</organism>
<dbReference type="SMART" id="SM00091">
    <property type="entry name" value="PAS"/>
    <property type="match status" value="3"/>
</dbReference>
<dbReference type="InterPro" id="IPR013655">
    <property type="entry name" value="PAS_fold_3"/>
</dbReference>
<dbReference type="PROSITE" id="PS50839">
    <property type="entry name" value="CHASE"/>
    <property type="match status" value="1"/>
</dbReference>